<comment type="caution">
    <text evidence="1">The sequence shown here is derived from an EMBL/GenBank/DDBJ whole genome shotgun (WGS) entry which is preliminary data.</text>
</comment>
<organism evidence="1 2">
    <name type="scientific">Epilithonimonas ginsengisoli</name>
    <dbReference type="NCBI Taxonomy" id="1245592"/>
    <lineage>
        <taxon>Bacteria</taxon>
        <taxon>Pseudomonadati</taxon>
        <taxon>Bacteroidota</taxon>
        <taxon>Flavobacteriia</taxon>
        <taxon>Flavobacteriales</taxon>
        <taxon>Weeksellaceae</taxon>
        <taxon>Chryseobacterium group</taxon>
        <taxon>Epilithonimonas</taxon>
    </lineage>
</organism>
<protein>
    <recommendedName>
        <fullName evidence="3">Lipoprotein</fullName>
    </recommendedName>
</protein>
<dbReference type="RefSeq" id="WP_131797834.1">
    <property type="nucleotide sequence ID" value="NZ_JAMXLT020000028.1"/>
</dbReference>
<dbReference type="EMBL" id="JAMXLT020000028">
    <property type="protein sequence ID" value="MDW8550273.1"/>
    <property type="molecule type" value="Genomic_DNA"/>
</dbReference>
<name>A0ABU4JKQ2_9FLAO</name>
<proteinExistence type="predicted"/>
<accession>A0ABU4JKQ2</accession>
<keyword evidence="2" id="KW-1185">Reference proteome</keyword>
<evidence type="ECO:0000313" key="2">
    <source>
        <dbReference type="Proteomes" id="UP001204439"/>
    </source>
</evidence>
<reference evidence="1 2" key="1">
    <citation type="submission" date="2023-11" db="EMBL/GenBank/DDBJ databases">
        <title>First isolation, identification, and characterization of non-pathogenic Epilithonimonas ginsengisoli isolated from diseased farmed rainbow trout (Oncorhynchus mykiss) in Chile.</title>
        <authorList>
            <person name="Miranda C.D."/>
            <person name="Irgang R."/>
            <person name="Concha C."/>
            <person name="Rojas R."/>
            <person name="Avendano R."/>
        </authorList>
    </citation>
    <scope>NUCLEOTIDE SEQUENCE [LARGE SCALE GENOMIC DNA]</scope>
    <source>
        <strain evidence="1 2">FP99</strain>
    </source>
</reference>
<evidence type="ECO:0008006" key="3">
    <source>
        <dbReference type="Google" id="ProtNLM"/>
    </source>
</evidence>
<evidence type="ECO:0000313" key="1">
    <source>
        <dbReference type="EMBL" id="MDW8550273.1"/>
    </source>
</evidence>
<dbReference type="Proteomes" id="UP001204439">
    <property type="component" value="Unassembled WGS sequence"/>
</dbReference>
<gene>
    <name evidence="1" type="ORF">NG800_015200</name>
</gene>
<sequence length="321" mass="37725">MKNRFISLLLIMISIGFGVQSCEKKTENPTKENSTQKKTEVEKIPSKFKSKIRPNENIELGKIYTDTVKFIQFIDYTDDWQFLVKKNKDTIHLIYNHEDLQFFRGNELEIKWKMDSMRAAGDSDFLDYREFLVSAKKIKPVKLTDKKTKFLWRETQYDKDLKTNINHIILNENYIKTISEHEKVALAYVATFIGNECRWDGDANENRSNMKCKILGALDLGYQCSQKHLSLLRFWFRNDNEILKELENCPTTPDGATIQETFDEINLETSGNKIIVSFKASGINMREETSWNWSEKHIFELKENELILLKKEISPIHHSTF</sequence>
<dbReference type="PROSITE" id="PS51257">
    <property type="entry name" value="PROKAR_LIPOPROTEIN"/>
    <property type="match status" value="1"/>
</dbReference>